<evidence type="ECO:0000313" key="3">
    <source>
        <dbReference type="Proteomes" id="UP000077266"/>
    </source>
</evidence>
<dbReference type="InParanoid" id="A0A165H2E7"/>
<organism evidence="2 3">
    <name type="scientific">Exidia glandulosa HHB12029</name>
    <dbReference type="NCBI Taxonomy" id="1314781"/>
    <lineage>
        <taxon>Eukaryota</taxon>
        <taxon>Fungi</taxon>
        <taxon>Dikarya</taxon>
        <taxon>Basidiomycota</taxon>
        <taxon>Agaricomycotina</taxon>
        <taxon>Agaricomycetes</taxon>
        <taxon>Auriculariales</taxon>
        <taxon>Exidiaceae</taxon>
        <taxon>Exidia</taxon>
    </lineage>
</organism>
<feature type="region of interest" description="Disordered" evidence="1">
    <location>
        <begin position="440"/>
        <end position="462"/>
    </location>
</feature>
<evidence type="ECO:0000256" key="1">
    <source>
        <dbReference type="SAM" id="MobiDB-lite"/>
    </source>
</evidence>
<gene>
    <name evidence="2" type="ORF">EXIGLDRAFT_769998</name>
</gene>
<evidence type="ECO:0008006" key="4">
    <source>
        <dbReference type="Google" id="ProtNLM"/>
    </source>
</evidence>
<dbReference type="EMBL" id="KV426029">
    <property type="protein sequence ID" value="KZV91355.1"/>
    <property type="molecule type" value="Genomic_DNA"/>
</dbReference>
<sequence>MSTSVNDLIIAIQHHDSGFVRTPRLLHVDVESNNGLRVDELVEHLEAEWHAFCDCGRTLSHIDFTDPKRAAHIQPEVPLYSVFSGGSFSWSSINMVIGLDPASPPLPIKGIRRLEGNICRVSGLKQTKSIPLQPQYPLFTSQPGTLFVDKSDFISVLYNLKHNEDFRVPIILRDSGYGKTAFVSLLTSWFCDNRARYSALFPRPRKGLMLGRTYNDILTLVVGLERLVDLLPRGQGGTYEEISIACTTFVKDVIASFYEANTNVLRSRRPPADDTWRHTYSGLKTLDHRLFVAFDNYTTPFEHVSGTATFYLEFELWALIVGPVLEDLGFFVWRGFITGRPLGNFIPLTNRAMFREKTIDLTHRPDLLDIIGFSLDDVRHLGHAVTGDPDFDLTVALSISRDHGTSGHPHSVVYCARQIVDVLSRLLDGSAIEDTLSDGDIMPTSFSSSGPTASQLPDLSTA</sequence>
<keyword evidence="3" id="KW-1185">Reference proteome</keyword>
<dbReference type="OrthoDB" id="5380555at2759"/>
<accession>A0A165H2E7</accession>
<feature type="compositionally biased region" description="Polar residues" evidence="1">
    <location>
        <begin position="444"/>
        <end position="462"/>
    </location>
</feature>
<dbReference type="Proteomes" id="UP000077266">
    <property type="component" value="Unassembled WGS sequence"/>
</dbReference>
<protein>
    <recommendedName>
        <fullName evidence="4">AAA-ATPase-like domain-containing protein</fullName>
    </recommendedName>
</protein>
<evidence type="ECO:0000313" key="2">
    <source>
        <dbReference type="EMBL" id="KZV91355.1"/>
    </source>
</evidence>
<reference evidence="2 3" key="1">
    <citation type="journal article" date="2016" name="Mol. Biol. Evol.">
        <title>Comparative Genomics of Early-Diverging Mushroom-Forming Fungi Provides Insights into the Origins of Lignocellulose Decay Capabilities.</title>
        <authorList>
            <person name="Nagy L.G."/>
            <person name="Riley R."/>
            <person name="Tritt A."/>
            <person name="Adam C."/>
            <person name="Daum C."/>
            <person name="Floudas D."/>
            <person name="Sun H."/>
            <person name="Yadav J.S."/>
            <person name="Pangilinan J."/>
            <person name="Larsson K.H."/>
            <person name="Matsuura K."/>
            <person name="Barry K."/>
            <person name="Labutti K."/>
            <person name="Kuo R."/>
            <person name="Ohm R.A."/>
            <person name="Bhattacharya S.S."/>
            <person name="Shirouzu T."/>
            <person name="Yoshinaga Y."/>
            <person name="Martin F.M."/>
            <person name="Grigoriev I.V."/>
            <person name="Hibbett D.S."/>
        </authorList>
    </citation>
    <scope>NUCLEOTIDE SEQUENCE [LARGE SCALE GENOMIC DNA]</scope>
    <source>
        <strain evidence="2 3">HHB12029</strain>
    </source>
</reference>
<proteinExistence type="predicted"/>
<name>A0A165H2E7_EXIGL</name>
<dbReference type="AlphaFoldDB" id="A0A165H2E7"/>